<feature type="domain" description="DUF7167" evidence="1">
    <location>
        <begin position="1"/>
        <end position="58"/>
    </location>
</feature>
<dbReference type="InterPro" id="IPR055591">
    <property type="entry name" value="DUF7167"/>
</dbReference>
<name>A0A345ARL6_9CAUD</name>
<sequence>MKIKYKLSIGYPAACREDEIEIDDKELEGLSEEEAAERIYDIVNEHAQDYISLSWEVDD</sequence>
<evidence type="ECO:0000313" key="3">
    <source>
        <dbReference type="Proteomes" id="UP000255890"/>
    </source>
</evidence>
<gene>
    <name evidence="2" type="ORF">WANDERER_53</name>
</gene>
<dbReference type="EMBL" id="MH431930">
    <property type="protein sequence ID" value="AXF39470.1"/>
    <property type="molecule type" value="Genomic_DNA"/>
</dbReference>
<proteinExistence type="predicted"/>
<evidence type="ECO:0000313" key="2">
    <source>
        <dbReference type="EMBL" id="AXF39470.1"/>
    </source>
</evidence>
<evidence type="ECO:0000259" key="1">
    <source>
        <dbReference type="Pfam" id="PF23768"/>
    </source>
</evidence>
<protein>
    <recommendedName>
        <fullName evidence="1">DUF7167 domain-containing protein</fullName>
    </recommendedName>
</protein>
<dbReference type="Proteomes" id="UP000255890">
    <property type="component" value="Segment"/>
</dbReference>
<dbReference type="Pfam" id="PF23768">
    <property type="entry name" value="DUF7167"/>
    <property type="match status" value="1"/>
</dbReference>
<keyword evidence="3" id="KW-1185">Reference proteome</keyword>
<reference evidence="3" key="1">
    <citation type="submission" date="2018-06" db="EMBL/GenBank/DDBJ databases">
        <authorList>
            <person name="Merrill B.D."/>
            <person name="Payne A.M."/>
            <person name="Hilton J.A."/>
            <person name="Ward A.T."/>
            <person name="Fajardo C.P."/>
            <person name="Velez K."/>
            <person name="Hope S."/>
            <person name="Tsourkas P.K."/>
        </authorList>
    </citation>
    <scope>NUCLEOTIDE SEQUENCE [LARGE SCALE GENOMIC DNA]</scope>
</reference>
<organism evidence="2 3">
    <name type="scientific">Paenibacillus phage Wanderer</name>
    <dbReference type="NCBI Taxonomy" id="2249779"/>
    <lineage>
        <taxon>Viruses</taxon>
        <taxon>Duplodnaviria</taxon>
        <taxon>Heunggongvirae</taxon>
        <taxon>Uroviricota</taxon>
        <taxon>Caudoviricetes</taxon>
        <taxon>Gochnauervirinae</taxon>
        <taxon>Wanderervirus</taxon>
        <taxon>Wanderervirus wanderer</taxon>
    </lineage>
</organism>
<accession>A0A345ARL6</accession>